<proteinExistence type="inferred from homology"/>
<comment type="function">
    <text evidence="9">Facilitates transcription termination by a mechanism that involves Rho binding to the nascent RNA, activation of Rho's RNA-dependent ATPase activity, and release of the mRNA from the DNA template.</text>
</comment>
<comment type="caution">
    <text evidence="9">Lacks conserved residue(s) required for the propagation of feature annotation.</text>
</comment>
<dbReference type="SUPFAM" id="SSF52540">
    <property type="entry name" value="P-loop containing nucleoside triphosphate hydrolases"/>
    <property type="match status" value="1"/>
</dbReference>
<dbReference type="Gene3D" id="3.40.50.300">
    <property type="entry name" value="P-loop containing nucleotide triphosphate hydrolases"/>
    <property type="match status" value="1"/>
</dbReference>
<dbReference type="CDD" id="cd01128">
    <property type="entry name" value="rho_factor_C"/>
    <property type="match status" value="1"/>
</dbReference>
<sequence>MTREKYESLPLATLKELAKARKMRGVSTLKKSDLIDAMLALDEQEEQREAATEAKEEVREELKEKKAETDIEQLDSGHTADGILEVMQDGFGFIRSDNYLPGENDVYVSPAQIRRFGLKTGDILTGNTRVKTQGEKFSALLYVSTINGLRPAEAMKRKNFEDLTPVFPNKRIRLEQAGSSTAMRIMDLMSPIGKGQRGMIVSPPKAGKTTLLKEVALSVQKSEPHMHLLILLIDERPEEVTDIKEAISGPNVEVIHSTFDELPEHHKRVSEMVISRAKRLVEHGKDVMILLDSITRLSRAYNLIVPPSGRTLSGGLDPAALYSPKRFFGAARNMREGGSLTILATALVDTGSKMDDVVYEEFKGTGNMELILDRRLQERRVFPAIDIAKSGTRREDLLLTKEEQEAVYIMRRGLNGMKAEEAADNLLNMFSRTKTNSELVRQVIRQKFI</sequence>
<dbReference type="PANTHER" id="PTHR46425:SF1">
    <property type="entry name" value="TRANSCRIPTION TERMINATION FACTOR RHO"/>
    <property type="match status" value="1"/>
</dbReference>
<keyword evidence="3 9" id="KW-0378">Hydrolase</keyword>
<keyword evidence="7 9" id="KW-0805">Transcription regulation</keyword>
<evidence type="ECO:0000256" key="9">
    <source>
        <dbReference type="HAMAP-Rule" id="MF_01884"/>
    </source>
</evidence>
<dbReference type="InterPro" id="IPR011113">
    <property type="entry name" value="Rho_RNA-bd"/>
</dbReference>
<name>A0A9D2NNT6_9FIRM</name>
<dbReference type="Pfam" id="PF00006">
    <property type="entry name" value="ATP-synt_ab"/>
    <property type="match status" value="1"/>
</dbReference>
<comment type="similarity">
    <text evidence="9 11">Belongs to the Rho family.</text>
</comment>
<evidence type="ECO:0000256" key="5">
    <source>
        <dbReference type="ARBA" id="ARBA00022840"/>
    </source>
</evidence>
<feature type="compositionally biased region" description="Basic and acidic residues" evidence="12">
    <location>
        <begin position="47"/>
        <end position="69"/>
    </location>
</feature>
<evidence type="ECO:0000256" key="12">
    <source>
        <dbReference type="SAM" id="MobiDB-lite"/>
    </source>
</evidence>
<evidence type="ECO:0000256" key="3">
    <source>
        <dbReference type="ARBA" id="ARBA00022801"/>
    </source>
</evidence>
<evidence type="ECO:0000259" key="13">
    <source>
        <dbReference type="PROSITE" id="PS51856"/>
    </source>
</evidence>
<keyword evidence="4 9" id="KW-0347">Helicase</keyword>
<dbReference type="GO" id="GO:0008186">
    <property type="term" value="F:ATP-dependent activity, acting on RNA"/>
    <property type="evidence" value="ECO:0007669"/>
    <property type="project" value="UniProtKB-UniRule"/>
</dbReference>
<dbReference type="Proteomes" id="UP000823890">
    <property type="component" value="Unassembled WGS sequence"/>
</dbReference>
<evidence type="ECO:0000256" key="8">
    <source>
        <dbReference type="ARBA" id="ARBA00023163"/>
    </source>
</evidence>
<evidence type="ECO:0000256" key="7">
    <source>
        <dbReference type="ARBA" id="ARBA00023015"/>
    </source>
</evidence>
<evidence type="ECO:0000256" key="2">
    <source>
        <dbReference type="ARBA" id="ARBA00022741"/>
    </source>
</evidence>
<dbReference type="InterPro" id="IPR041703">
    <property type="entry name" value="Rho_factor_ATP-bd"/>
</dbReference>
<dbReference type="SMART" id="SM00357">
    <property type="entry name" value="CSP"/>
    <property type="match status" value="1"/>
</dbReference>
<protein>
    <recommendedName>
        <fullName evidence="9 10">Transcription termination factor Rho</fullName>
        <ecNumber evidence="9 10">3.6.4.-</ecNumber>
    </recommendedName>
    <alternativeName>
        <fullName evidence="9">ATP-dependent helicase Rho</fullName>
    </alternativeName>
</protein>
<keyword evidence="8 9" id="KW-0804">Transcription</keyword>
<dbReference type="AlphaFoldDB" id="A0A9D2NNT6"/>
<feature type="binding site" evidence="9">
    <location>
        <position position="236"/>
    </location>
    <ligand>
        <name>ATP</name>
        <dbReference type="ChEBI" id="CHEBI:30616"/>
    </ligand>
</feature>
<organism evidence="14 15">
    <name type="scientific">Candidatus Mediterraneibacter faecipullorum</name>
    <dbReference type="NCBI Taxonomy" id="2838670"/>
    <lineage>
        <taxon>Bacteria</taxon>
        <taxon>Bacillati</taxon>
        <taxon>Bacillota</taxon>
        <taxon>Clostridia</taxon>
        <taxon>Lachnospirales</taxon>
        <taxon>Lachnospiraceae</taxon>
        <taxon>Mediterraneibacter</taxon>
    </lineage>
</organism>
<dbReference type="EMBL" id="DWWO01000088">
    <property type="protein sequence ID" value="HJC34314.1"/>
    <property type="molecule type" value="Genomic_DNA"/>
</dbReference>
<dbReference type="InterPro" id="IPR004665">
    <property type="entry name" value="Term_rho"/>
</dbReference>
<evidence type="ECO:0000256" key="1">
    <source>
        <dbReference type="ARBA" id="ARBA00022472"/>
    </source>
</evidence>
<dbReference type="InterPro" id="IPR027417">
    <property type="entry name" value="P-loop_NTPase"/>
</dbReference>
<gene>
    <name evidence="9 14" type="primary">rho</name>
    <name evidence="14" type="ORF">H9758_06930</name>
</gene>
<keyword evidence="2 9" id="KW-0547">Nucleotide-binding</keyword>
<dbReference type="EC" id="3.6.4.-" evidence="9 10"/>
<feature type="domain" description="Rho RNA-BD" evidence="13">
    <location>
        <begin position="77"/>
        <end position="150"/>
    </location>
</feature>
<dbReference type="HAMAP" id="MF_01884">
    <property type="entry name" value="Rho"/>
    <property type="match status" value="1"/>
</dbReference>
<keyword evidence="5 9" id="KW-0067">ATP-binding</keyword>
<dbReference type="GO" id="GO:0004386">
    <property type="term" value="F:helicase activity"/>
    <property type="evidence" value="ECO:0007669"/>
    <property type="project" value="UniProtKB-UniRule"/>
</dbReference>
<dbReference type="GO" id="GO:0006353">
    <property type="term" value="P:DNA-templated transcription termination"/>
    <property type="evidence" value="ECO:0007669"/>
    <property type="project" value="UniProtKB-UniRule"/>
</dbReference>
<dbReference type="InterPro" id="IPR012340">
    <property type="entry name" value="NA-bd_OB-fold"/>
</dbReference>
<feature type="binding site" evidence="9">
    <location>
        <begin position="193"/>
        <end position="198"/>
    </location>
    <ligand>
        <name>ATP</name>
        <dbReference type="ChEBI" id="CHEBI:30616"/>
    </ligand>
</feature>
<dbReference type="CDD" id="cd04459">
    <property type="entry name" value="Rho_CSD"/>
    <property type="match status" value="1"/>
</dbReference>
<evidence type="ECO:0000313" key="14">
    <source>
        <dbReference type="EMBL" id="HJC34314.1"/>
    </source>
</evidence>
<dbReference type="GO" id="GO:0005524">
    <property type="term" value="F:ATP binding"/>
    <property type="evidence" value="ECO:0007669"/>
    <property type="project" value="UniProtKB-UniRule"/>
</dbReference>
<feature type="binding site" evidence="9">
    <location>
        <begin position="205"/>
        <end position="210"/>
    </location>
    <ligand>
        <name>ATP</name>
        <dbReference type="ChEBI" id="CHEBI:30616"/>
    </ligand>
</feature>
<dbReference type="Pfam" id="PF07497">
    <property type="entry name" value="Rho_RNA_bind"/>
    <property type="match status" value="1"/>
</dbReference>
<dbReference type="PROSITE" id="PS51856">
    <property type="entry name" value="RHO_RNA_BD"/>
    <property type="match status" value="1"/>
</dbReference>
<evidence type="ECO:0000256" key="10">
    <source>
        <dbReference type="NCBIfam" id="TIGR00767"/>
    </source>
</evidence>
<dbReference type="InterPro" id="IPR011129">
    <property type="entry name" value="CSD"/>
</dbReference>
<keyword evidence="1 9" id="KW-0806">Transcription termination</keyword>
<dbReference type="InterPro" id="IPR000194">
    <property type="entry name" value="ATPase_F1/V1/A1_a/bsu_nucl-bd"/>
</dbReference>
<dbReference type="SMART" id="SM00382">
    <property type="entry name" value="AAA"/>
    <property type="match status" value="1"/>
</dbReference>
<accession>A0A9D2NNT6</accession>
<keyword evidence="6 9" id="KW-0694">RNA-binding</keyword>
<evidence type="ECO:0000256" key="6">
    <source>
        <dbReference type="ARBA" id="ARBA00022884"/>
    </source>
</evidence>
<dbReference type="SUPFAM" id="SSF50249">
    <property type="entry name" value="Nucleic acid-binding proteins"/>
    <property type="match status" value="1"/>
</dbReference>
<evidence type="ECO:0000256" key="11">
    <source>
        <dbReference type="PROSITE-ProRule" id="PRU01203"/>
    </source>
</evidence>
<dbReference type="PANTHER" id="PTHR46425">
    <property type="entry name" value="TRANSCRIPTION TERMINATION FACTOR RHO"/>
    <property type="match status" value="1"/>
</dbReference>
<dbReference type="GO" id="GO:0003723">
    <property type="term" value="F:RNA binding"/>
    <property type="evidence" value="ECO:0007669"/>
    <property type="project" value="UniProtKB-UniRule"/>
</dbReference>
<dbReference type="NCBIfam" id="NF006886">
    <property type="entry name" value="PRK09376.1"/>
    <property type="match status" value="1"/>
</dbReference>
<dbReference type="Gene3D" id="2.40.50.140">
    <property type="entry name" value="Nucleic acid-binding proteins"/>
    <property type="match status" value="1"/>
</dbReference>
<reference evidence="14" key="2">
    <citation type="submission" date="2021-04" db="EMBL/GenBank/DDBJ databases">
        <authorList>
            <person name="Gilroy R."/>
        </authorList>
    </citation>
    <scope>NUCLEOTIDE SEQUENCE</scope>
    <source>
        <strain evidence="14">ChiW19-954</strain>
    </source>
</reference>
<reference evidence="14" key="1">
    <citation type="journal article" date="2021" name="PeerJ">
        <title>Extensive microbial diversity within the chicken gut microbiome revealed by metagenomics and culture.</title>
        <authorList>
            <person name="Gilroy R."/>
            <person name="Ravi A."/>
            <person name="Getino M."/>
            <person name="Pursley I."/>
            <person name="Horton D.L."/>
            <person name="Alikhan N.F."/>
            <person name="Baker D."/>
            <person name="Gharbi K."/>
            <person name="Hall N."/>
            <person name="Watson M."/>
            <person name="Adriaenssens E.M."/>
            <person name="Foster-Nyarko E."/>
            <person name="Jarju S."/>
            <person name="Secka A."/>
            <person name="Antonio M."/>
            <person name="Oren A."/>
            <person name="Chaudhuri R.R."/>
            <person name="La Ragione R."/>
            <person name="Hildebrand F."/>
            <person name="Pallen M.J."/>
        </authorList>
    </citation>
    <scope>NUCLEOTIDE SEQUENCE</scope>
    <source>
        <strain evidence="14">ChiW19-954</strain>
    </source>
</reference>
<feature type="region of interest" description="Disordered" evidence="12">
    <location>
        <begin position="44"/>
        <end position="71"/>
    </location>
</feature>
<comment type="caution">
    <text evidence="14">The sequence shown here is derived from an EMBL/GenBank/DDBJ whole genome shotgun (WGS) entry which is preliminary data.</text>
</comment>
<evidence type="ECO:0000256" key="4">
    <source>
        <dbReference type="ARBA" id="ARBA00022806"/>
    </source>
</evidence>
<evidence type="ECO:0000313" key="15">
    <source>
        <dbReference type="Proteomes" id="UP000823890"/>
    </source>
</evidence>
<dbReference type="GO" id="GO:0016787">
    <property type="term" value="F:hydrolase activity"/>
    <property type="evidence" value="ECO:0007669"/>
    <property type="project" value="UniProtKB-KW"/>
</dbReference>
<dbReference type="NCBIfam" id="TIGR00767">
    <property type="entry name" value="rho"/>
    <property type="match status" value="1"/>
</dbReference>
<comment type="subunit">
    <text evidence="9">Homohexamer. The homohexamer assembles into an open ring structure.</text>
</comment>
<dbReference type="InterPro" id="IPR003593">
    <property type="entry name" value="AAA+_ATPase"/>
</dbReference>